<sequence>MSENKYCSSCQATQTVKFLSLGADKWKEIVSRGLEKPTWKEGTILYNKCYMDLVENPLGRGNKRVKGIDQAENAGNEADSAGITKEGLNTMANFGVTTTSQSVGLRKRKISGAHEKYVDNALFQQSINPRFIDSHLIMKHLDERFIVNLGVSYHDRIRSKEQACTDEEVLDILTVHSYDDRLAEKKTDRYIRNSILVDFFKKELKNIEDYVDSLRILHDHEPMRMYLSNYAVPIVADWPGQYFIRKAIAQHLLLNNESIPQFVMSFLPILGPLHVSLNSRELVYKKNYLLFSDVYKSVFGAKKKLGQKPRPWRINLILHIVRLAWSNIADTVYSKFGFTCKNIEFLYLTNLFSNLVPLVLDVYAVHHRSGDWPSYEEACMRCWSDLFLQFNRRNYKRAPLMFFSDVFYWMETGHPIMNLITNHLASLSDSPIKVAHSIIRRRTIKFVTAEQLQKEAHFIFQQRHNNTFQQNFVHSVKYPYTPKQLDLLSQKCSISLLEIFAKVYRNRDIYPIVKSTSDNGINTYELPSLGFEITDRHLPRGFVTSKKPNISFLCDSLCCDRTDDLSNGYVLACGHGYHNYCLQKSHFKCLICLGYLQNEIKKNVDALIVSMTSDLVDVGIFDDRNKDEDEDDSGNADEIIGNVIDVEELLKYVKLTFVNL</sequence>
<dbReference type="OrthoDB" id="2433237at2759"/>
<name>A0A397VHS7_9GLOM</name>
<organism evidence="1 2">
    <name type="scientific">Gigaspora rosea</name>
    <dbReference type="NCBI Taxonomy" id="44941"/>
    <lineage>
        <taxon>Eukaryota</taxon>
        <taxon>Fungi</taxon>
        <taxon>Fungi incertae sedis</taxon>
        <taxon>Mucoromycota</taxon>
        <taxon>Glomeromycotina</taxon>
        <taxon>Glomeromycetes</taxon>
        <taxon>Diversisporales</taxon>
        <taxon>Gigasporaceae</taxon>
        <taxon>Gigaspora</taxon>
    </lineage>
</organism>
<accession>A0A397VHS7</accession>
<dbReference type="STRING" id="44941.A0A397VHS7"/>
<dbReference type="EMBL" id="QKWP01000393">
    <property type="protein sequence ID" value="RIB20877.1"/>
    <property type="molecule type" value="Genomic_DNA"/>
</dbReference>
<dbReference type="Proteomes" id="UP000266673">
    <property type="component" value="Unassembled WGS sequence"/>
</dbReference>
<evidence type="ECO:0000313" key="1">
    <source>
        <dbReference type="EMBL" id="RIB20877.1"/>
    </source>
</evidence>
<keyword evidence="2" id="KW-1185">Reference proteome</keyword>
<gene>
    <name evidence="1" type="ORF">C2G38_2034862</name>
</gene>
<evidence type="ECO:0000313" key="2">
    <source>
        <dbReference type="Proteomes" id="UP000266673"/>
    </source>
</evidence>
<reference evidence="1 2" key="1">
    <citation type="submission" date="2018-06" db="EMBL/GenBank/DDBJ databases">
        <title>Comparative genomics reveals the genomic features of Rhizophagus irregularis, R. cerebriforme, R. diaphanum and Gigaspora rosea, and their symbiotic lifestyle signature.</title>
        <authorList>
            <person name="Morin E."/>
            <person name="San Clemente H."/>
            <person name="Chen E.C.H."/>
            <person name="De La Providencia I."/>
            <person name="Hainaut M."/>
            <person name="Kuo A."/>
            <person name="Kohler A."/>
            <person name="Murat C."/>
            <person name="Tang N."/>
            <person name="Roy S."/>
            <person name="Loubradou J."/>
            <person name="Henrissat B."/>
            <person name="Grigoriev I.V."/>
            <person name="Corradi N."/>
            <person name="Roux C."/>
            <person name="Martin F.M."/>
        </authorList>
    </citation>
    <scope>NUCLEOTIDE SEQUENCE [LARGE SCALE GENOMIC DNA]</scope>
    <source>
        <strain evidence="1 2">DAOM 194757</strain>
    </source>
</reference>
<protein>
    <submittedName>
        <fullName evidence="1">Uncharacterized protein</fullName>
    </submittedName>
</protein>
<dbReference type="AlphaFoldDB" id="A0A397VHS7"/>
<comment type="caution">
    <text evidence="1">The sequence shown here is derived from an EMBL/GenBank/DDBJ whole genome shotgun (WGS) entry which is preliminary data.</text>
</comment>
<proteinExistence type="predicted"/>